<dbReference type="Proteomes" id="UP000008458">
    <property type="component" value="Chromosome"/>
</dbReference>
<dbReference type="HOGENOM" id="CLU_671970_0_0_2"/>
<dbReference type="EMBL" id="CP002535">
    <property type="protein sequence ID" value="AEE93189.1"/>
    <property type="molecule type" value="Genomic_DNA"/>
</dbReference>
<dbReference type="PANTHER" id="PTHR34704">
    <property type="entry name" value="ATPASE"/>
    <property type="match status" value="1"/>
</dbReference>
<feature type="domain" description="AAA" evidence="1">
    <location>
        <begin position="18"/>
        <end position="115"/>
    </location>
</feature>
<keyword evidence="3" id="KW-1185">Reference proteome</keyword>
<dbReference type="GeneID" id="10599738"/>
<reference key="2">
    <citation type="journal article" date="2011" name="Extremophiles">
        <title>Genomic analyses of Acidianus hospitalis W1 a host for studying crenarchaeal virus and plasmid life cycles.</title>
        <authorList>
            <person name="You X.Y."/>
            <person name="Liu C."/>
            <person name="Wang S.Y."/>
            <person name="Jiang C.Y."/>
            <person name="Shah S.A."/>
            <person name="Prangishvili D."/>
            <person name="Liu S.J."/>
            <person name="Garrett R.A."/>
        </authorList>
    </citation>
    <scope>NUCLEOTIDE SEQUENCE</scope>
    <source>
        <strain>W1</strain>
    </source>
</reference>
<dbReference type="InterPro" id="IPR036390">
    <property type="entry name" value="WH_DNA-bd_sf"/>
</dbReference>
<accession>F4B595</accession>
<name>F4B595_ACIHW</name>
<dbReference type="InterPro" id="IPR027417">
    <property type="entry name" value="P-loop_NTPase"/>
</dbReference>
<dbReference type="eggNOG" id="arCOG03166">
    <property type="taxonomic scope" value="Archaea"/>
</dbReference>
<dbReference type="KEGG" id="aho:Ahos_0298"/>
<dbReference type="InterPro" id="IPR041682">
    <property type="entry name" value="AAA_14"/>
</dbReference>
<sequence length="398" mass="45599">MEILRREYNDVKNFSSWTLVYGRRKVGKSFLVRKYVNYDLYYVITRDLQAYFPKDNSFRNISEAFSLTIKALRENKTVVIDEFQRMPEKYWDGLSVEHPNGKLILVGSSFRIMQKLVDRQSPLLGLVLPYNLGIIHYSDVLSQVGDPLLSLIYRDPWTLSFVKSVKDLEDKAYQLYMVTKALIGEIFEEEERQLTSLYEAILLSLAEGEWNTVIIAGSLNSKGFNVTPSSVSGYLETLQNMGLVEKIPIYGEKKRARWYYKISSPIISLIFYAEAKYNVSFTENVGELPIGREVQFSIGELLAEKHNATLAYSPYEDIDIVLLEKGKPIIGYEVKLGEFSKAEAEKSIERIRRAGIPKAGLISLKEKPNFNADEELGPEDLVRISRDVFQKYISKGNV</sequence>
<protein>
    <submittedName>
        <fullName evidence="2">ATPase</fullName>
    </submittedName>
</protein>
<dbReference type="PANTHER" id="PTHR34704:SF1">
    <property type="entry name" value="ATPASE"/>
    <property type="match status" value="1"/>
</dbReference>
<dbReference type="RefSeq" id="WP_013775105.1">
    <property type="nucleotide sequence ID" value="NC_015518.1"/>
</dbReference>
<dbReference type="STRING" id="933801.Ahos_0298"/>
<reference evidence="2 3" key="1">
    <citation type="journal article" date="2011" name="Extremophiles">
        <title>Genomic analysis of Acidianus hospitalis W1 a host for studying crenarchaeal virus and plasmid life cycles.</title>
        <authorList>
            <person name="You X.Y."/>
            <person name="Liu C."/>
            <person name="Wang S.Y."/>
            <person name="Jiang C.Y."/>
            <person name="Shah S.A."/>
            <person name="Prangishvili D."/>
            <person name="She Q."/>
            <person name="Liu S.J."/>
            <person name="Garrett R.A."/>
        </authorList>
    </citation>
    <scope>NUCLEOTIDE SEQUENCE [LARGE SCALE GENOMIC DNA]</scope>
    <source>
        <strain evidence="2 3">W1</strain>
    </source>
</reference>
<dbReference type="SUPFAM" id="SSF46785">
    <property type="entry name" value="Winged helix' DNA-binding domain"/>
    <property type="match status" value="1"/>
</dbReference>
<dbReference type="AlphaFoldDB" id="F4B595"/>
<dbReference type="SUPFAM" id="SSF52540">
    <property type="entry name" value="P-loop containing nucleoside triphosphate hydrolases"/>
    <property type="match status" value="1"/>
</dbReference>
<dbReference type="OrthoDB" id="132045at2157"/>
<organism evidence="2 3">
    <name type="scientific">Acidianus hospitalis (strain W1)</name>
    <dbReference type="NCBI Taxonomy" id="933801"/>
    <lineage>
        <taxon>Archaea</taxon>
        <taxon>Thermoproteota</taxon>
        <taxon>Thermoprotei</taxon>
        <taxon>Sulfolobales</taxon>
        <taxon>Sulfolobaceae</taxon>
        <taxon>Acidianus</taxon>
    </lineage>
</organism>
<evidence type="ECO:0000259" key="1">
    <source>
        <dbReference type="Pfam" id="PF13173"/>
    </source>
</evidence>
<proteinExistence type="predicted"/>
<evidence type="ECO:0000313" key="2">
    <source>
        <dbReference type="EMBL" id="AEE93189.1"/>
    </source>
</evidence>
<dbReference type="Pfam" id="PF13173">
    <property type="entry name" value="AAA_14"/>
    <property type="match status" value="1"/>
</dbReference>
<evidence type="ECO:0000313" key="3">
    <source>
        <dbReference type="Proteomes" id="UP000008458"/>
    </source>
</evidence>
<gene>
    <name evidence="2" type="ordered locus">Ahos_0298</name>
</gene>